<keyword evidence="2" id="KW-1185">Reference proteome</keyword>
<organism evidence="1 2">
    <name type="scientific">Candidatus Methanodesulfokora washburnensis</name>
    <dbReference type="NCBI Taxonomy" id="2478471"/>
    <lineage>
        <taxon>Archaea</taxon>
        <taxon>Thermoproteota</taxon>
        <taxon>Candidatus Korarchaeia</taxon>
        <taxon>Candidatus Korarchaeia incertae sedis</taxon>
        <taxon>Candidatus Methanodesulfokora</taxon>
    </lineage>
</organism>
<dbReference type="AlphaFoldDB" id="A0A429GD45"/>
<reference evidence="1 2" key="1">
    <citation type="submission" date="2018-10" db="EMBL/GenBank/DDBJ databases">
        <title>Co-occurring genomic capacity for anaerobic methane metabolism and dissimilatory sulfite reduction discovered in the Korarchaeota.</title>
        <authorList>
            <person name="Mckay L.J."/>
            <person name="Dlakic M."/>
            <person name="Fields M.W."/>
            <person name="Delmont T.O."/>
            <person name="Eren A.M."/>
            <person name="Jay Z.J."/>
            <person name="Klingelsmith K.B."/>
            <person name="Rusch D.B."/>
            <person name="Inskeep W.P."/>
        </authorList>
    </citation>
    <scope>NUCLEOTIDE SEQUENCE [LARGE SCALE GENOMIC DNA]</scope>
    <source>
        <strain evidence="1 2">MDKW</strain>
    </source>
</reference>
<comment type="caution">
    <text evidence="1">The sequence shown here is derived from an EMBL/GenBank/DDBJ whole genome shotgun (WGS) entry which is preliminary data.</text>
</comment>
<dbReference type="Proteomes" id="UP000277582">
    <property type="component" value="Unassembled WGS sequence"/>
</dbReference>
<evidence type="ECO:0000313" key="1">
    <source>
        <dbReference type="EMBL" id="RSN71721.1"/>
    </source>
</evidence>
<proteinExistence type="predicted"/>
<sequence length="126" mass="13997">MSTLENGTRTFLSVERPFVCLPVEMKNESLVNRSFFISISSPPCEGSSPELPRECTNICQPGFLLPINETAYKLLLGNFTVRLFKINNGDEIITKESIATQSGQIIWSSSSKCRIVKRGVVEQGKP</sequence>
<evidence type="ECO:0000313" key="2">
    <source>
        <dbReference type="Proteomes" id="UP000277582"/>
    </source>
</evidence>
<gene>
    <name evidence="1" type="ORF">D6D85_15420</name>
</gene>
<accession>A0A429GD45</accession>
<protein>
    <submittedName>
        <fullName evidence="1">Uncharacterized protein</fullName>
    </submittedName>
</protein>
<name>A0A429GD45_9CREN</name>
<dbReference type="EMBL" id="RCOS01000170">
    <property type="protein sequence ID" value="RSN71721.1"/>
    <property type="molecule type" value="Genomic_DNA"/>
</dbReference>